<comment type="caution">
    <text evidence="1">The sequence shown here is derived from an EMBL/GenBank/DDBJ whole genome shotgun (WGS) entry which is preliminary data.</text>
</comment>
<dbReference type="AlphaFoldDB" id="M0JFJ4"/>
<evidence type="ECO:0000313" key="2">
    <source>
        <dbReference type="Proteomes" id="UP000011553"/>
    </source>
</evidence>
<dbReference type="PATRIC" id="fig|662478.6.peg.1329"/>
<proteinExistence type="predicted"/>
<organism evidence="1 2">
    <name type="scientific">Haloferax denitrificans ATCC 35960</name>
    <dbReference type="NCBI Taxonomy" id="662478"/>
    <lineage>
        <taxon>Archaea</taxon>
        <taxon>Methanobacteriati</taxon>
        <taxon>Methanobacteriota</taxon>
        <taxon>Stenosarchaea group</taxon>
        <taxon>Halobacteria</taxon>
        <taxon>Halobacteriales</taxon>
        <taxon>Haloferacaceae</taxon>
        <taxon>Haloferax</taxon>
    </lineage>
</organism>
<dbReference type="EMBL" id="AOLP01000008">
    <property type="protein sequence ID" value="EMA06450.1"/>
    <property type="molecule type" value="Genomic_DNA"/>
</dbReference>
<dbReference type="Proteomes" id="UP000011553">
    <property type="component" value="Unassembled WGS sequence"/>
</dbReference>
<protein>
    <submittedName>
        <fullName evidence="1">Uncharacterized protein</fullName>
    </submittedName>
</protein>
<gene>
    <name evidence="1" type="ORF">C438_07052</name>
</gene>
<sequence>MSETTIYRDRRGDESETPVVELVRISGTARESSEQFTESKRRRLRLSGRPVTVKYLPSNFHGEQL</sequence>
<keyword evidence="2" id="KW-1185">Reference proteome</keyword>
<dbReference type="RefSeq" id="WP_004968596.1">
    <property type="nucleotide sequence ID" value="NZ_AOLP01000008.1"/>
</dbReference>
<name>M0JFJ4_9EURY</name>
<accession>M0JFJ4</accession>
<reference evidence="1 2" key="1">
    <citation type="journal article" date="2014" name="PLoS Genet.">
        <title>Phylogenetically driven sequencing of extremely halophilic archaea reveals strategies for static and dynamic osmo-response.</title>
        <authorList>
            <person name="Becker E.A."/>
            <person name="Seitzer P.M."/>
            <person name="Tritt A."/>
            <person name="Larsen D."/>
            <person name="Krusor M."/>
            <person name="Yao A.I."/>
            <person name="Wu D."/>
            <person name="Madern D."/>
            <person name="Eisen J.A."/>
            <person name="Darling A.E."/>
            <person name="Facciotti M.T."/>
        </authorList>
    </citation>
    <scope>NUCLEOTIDE SEQUENCE [LARGE SCALE GENOMIC DNA]</scope>
    <source>
        <strain evidence="1 2">ATCC 35960</strain>
    </source>
</reference>
<evidence type="ECO:0000313" key="1">
    <source>
        <dbReference type="EMBL" id="EMA06450.1"/>
    </source>
</evidence>